<evidence type="ECO:0000256" key="4">
    <source>
        <dbReference type="ARBA" id="ARBA00068398"/>
    </source>
</evidence>
<dbReference type="OrthoDB" id="416217at2759"/>
<dbReference type="InterPro" id="IPR008978">
    <property type="entry name" value="HSP20-like_chaperone"/>
</dbReference>
<evidence type="ECO:0000259" key="6">
    <source>
        <dbReference type="PROSITE" id="PS51203"/>
    </source>
</evidence>
<evidence type="ECO:0000313" key="8">
    <source>
        <dbReference type="Proteomes" id="UP000765509"/>
    </source>
</evidence>
<evidence type="ECO:0000313" key="7">
    <source>
        <dbReference type="EMBL" id="MBW0468177.1"/>
    </source>
</evidence>
<dbReference type="Proteomes" id="UP000765509">
    <property type="component" value="Unassembled WGS sequence"/>
</dbReference>
<comment type="function">
    <text evidence="3">Required for nuclear movement. May interact between microtubules and nuclei and/or may be involved in the generation of force used to move nuclei during interphase.</text>
</comment>
<dbReference type="EMBL" id="AVOT02001793">
    <property type="protein sequence ID" value="MBW0468177.1"/>
    <property type="molecule type" value="Genomic_DNA"/>
</dbReference>
<keyword evidence="8" id="KW-1185">Reference proteome</keyword>
<dbReference type="PANTHER" id="PTHR12356:SF3">
    <property type="entry name" value="NUCLEAR MIGRATION PROTEIN NUDC"/>
    <property type="match status" value="1"/>
</dbReference>
<dbReference type="AlphaFoldDB" id="A0A9Q3GIX8"/>
<dbReference type="Gene3D" id="2.60.40.790">
    <property type="match status" value="1"/>
</dbReference>
<dbReference type="Pfam" id="PF04969">
    <property type="entry name" value="CS"/>
    <property type="match status" value="1"/>
</dbReference>
<proteinExistence type="predicted"/>
<evidence type="ECO:0000256" key="3">
    <source>
        <dbReference type="ARBA" id="ARBA00059400"/>
    </source>
</evidence>
<evidence type="ECO:0000256" key="5">
    <source>
        <dbReference type="SAM" id="MobiDB-lite"/>
    </source>
</evidence>
<dbReference type="FunFam" id="2.60.40.790:FF:000001">
    <property type="entry name" value="Nuclear migration protein nudC"/>
    <property type="match status" value="1"/>
</dbReference>
<dbReference type="GO" id="GO:0005737">
    <property type="term" value="C:cytoplasm"/>
    <property type="evidence" value="ECO:0007669"/>
    <property type="project" value="UniProtKB-SubCell"/>
</dbReference>
<protein>
    <recommendedName>
        <fullName evidence="4">Nuclear movement protein nudC</fullName>
    </recommendedName>
</protein>
<comment type="caution">
    <text evidence="7">The sequence shown here is derived from an EMBL/GenBank/DDBJ whole genome shotgun (WGS) entry which is preliminary data.</text>
</comment>
<dbReference type="CDD" id="cd06467">
    <property type="entry name" value="p23_NUDC_like"/>
    <property type="match status" value="1"/>
</dbReference>
<dbReference type="InterPro" id="IPR037898">
    <property type="entry name" value="NudC_fam"/>
</dbReference>
<sequence>MKDGKDHQATAPTTISQLVTGLAHRRGPESCTVRSLNAYAYAWQQPCSTVSAFQRSCASSTFSKTTSHHKDVAFWISDMAKLSAAEYDALSPEQQKTHDQAEAQREREEQAALPFSWKQNLQDVSLIIPVPPGTRSRDLNVEIKKAALKVGLKGKEPILDGELCKEIKVEESTWTLDDNKEINLHLEKINQMTWWENVLKHHPKIDTTKITPENSKLSDLDGETRAMVEKMMFDNQQKQMGKPTSDEQKKLEMLEKFKAAHPEMDFSNAKIG</sequence>
<comment type="subcellular location">
    <subcellularLocation>
        <location evidence="1">Cytoplasm</location>
    </subcellularLocation>
</comment>
<dbReference type="PROSITE" id="PS51203">
    <property type="entry name" value="CS"/>
    <property type="match status" value="1"/>
</dbReference>
<reference evidence="7" key="1">
    <citation type="submission" date="2021-03" db="EMBL/GenBank/DDBJ databases">
        <title>Draft genome sequence of rust myrtle Austropuccinia psidii MF-1, a brazilian biotype.</title>
        <authorList>
            <person name="Quecine M.C."/>
            <person name="Pachon D.M.R."/>
            <person name="Bonatelli M.L."/>
            <person name="Correr F.H."/>
            <person name="Franceschini L.M."/>
            <person name="Leite T.F."/>
            <person name="Margarido G.R.A."/>
            <person name="Almeida C.A."/>
            <person name="Ferrarezi J.A."/>
            <person name="Labate C.A."/>
        </authorList>
    </citation>
    <scope>NUCLEOTIDE SEQUENCE</scope>
    <source>
        <strain evidence="7">MF-1</strain>
    </source>
</reference>
<evidence type="ECO:0000256" key="2">
    <source>
        <dbReference type="ARBA" id="ARBA00022490"/>
    </source>
</evidence>
<dbReference type="InterPro" id="IPR007052">
    <property type="entry name" value="CS_dom"/>
</dbReference>
<feature type="compositionally biased region" description="Basic and acidic residues" evidence="5">
    <location>
        <begin position="95"/>
        <end position="110"/>
    </location>
</feature>
<keyword evidence="2" id="KW-0963">Cytoplasm</keyword>
<dbReference type="PANTHER" id="PTHR12356">
    <property type="entry name" value="NUCLEAR MOVEMENT PROTEIN NUDC"/>
    <property type="match status" value="1"/>
</dbReference>
<dbReference type="GO" id="GO:0051082">
    <property type="term" value="F:unfolded protein binding"/>
    <property type="evidence" value="ECO:0007669"/>
    <property type="project" value="TreeGrafter"/>
</dbReference>
<feature type="domain" description="CS" evidence="6">
    <location>
        <begin position="110"/>
        <end position="199"/>
    </location>
</feature>
<gene>
    <name evidence="7" type="ORF">O181_007892</name>
</gene>
<organism evidence="7 8">
    <name type="scientific">Austropuccinia psidii MF-1</name>
    <dbReference type="NCBI Taxonomy" id="1389203"/>
    <lineage>
        <taxon>Eukaryota</taxon>
        <taxon>Fungi</taxon>
        <taxon>Dikarya</taxon>
        <taxon>Basidiomycota</taxon>
        <taxon>Pucciniomycotina</taxon>
        <taxon>Pucciniomycetes</taxon>
        <taxon>Pucciniales</taxon>
        <taxon>Sphaerophragmiaceae</taxon>
        <taxon>Austropuccinia</taxon>
    </lineage>
</organism>
<feature type="region of interest" description="Disordered" evidence="5">
    <location>
        <begin position="90"/>
        <end position="111"/>
    </location>
</feature>
<dbReference type="GO" id="GO:0006457">
    <property type="term" value="P:protein folding"/>
    <property type="evidence" value="ECO:0007669"/>
    <property type="project" value="TreeGrafter"/>
</dbReference>
<evidence type="ECO:0000256" key="1">
    <source>
        <dbReference type="ARBA" id="ARBA00004496"/>
    </source>
</evidence>
<accession>A0A9Q3GIX8</accession>
<name>A0A9Q3GIX8_9BASI</name>
<dbReference type="SUPFAM" id="SSF49764">
    <property type="entry name" value="HSP20-like chaperones"/>
    <property type="match status" value="1"/>
</dbReference>